<keyword evidence="15" id="KW-1185">Reference proteome</keyword>
<evidence type="ECO:0000256" key="1">
    <source>
        <dbReference type="ARBA" id="ARBA00001946"/>
    </source>
</evidence>
<dbReference type="PANTHER" id="PTHR11596">
    <property type="entry name" value="ALKALINE PHOSPHATASE"/>
    <property type="match status" value="1"/>
</dbReference>
<dbReference type="SUPFAM" id="SSF53649">
    <property type="entry name" value="Alkaline phosphatase-like"/>
    <property type="match status" value="1"/>
</dbReference>
<keyword evidence="13" id="KW-0472">Membrane</keyword>
<keyword evidence="8 11" id="KW-0862">Zinc</keyword>
<keyword evidence="9 11" id="KW-0460">Magnesium</keyword>
<evidence type="ECO:0000256" key="4">
    <source>
        <dbReference type="ARBA" id="ARBA00012647"/>
    </source>
</evidence>
<keyword evidence="13" id="KW-0812">Transmembrane</keyword>
<evidence type="ECO:0000256" key="10">
    <source>
        <dbReference type="RuleBase" id="RU003946"/>
    </source>
</evidence>
<dbReference type="EMBL" id="JAZAVJ010000199">
    <property type="protein sequence ID" value="KAK7408090.1"/>
    <property type="molecule type" value="Genomic_DNA"/>
</dbReference>
<dbReference type="PANTHER" id="PTHR11596:SF5">
    <property type="entry name" value="ALKALINE PHOSPHATASE"/>
    <property type="match status" value="1"/>
</dbReference>
<sequence>MAFSPANLPSTPASLSPSVTRGSSLHHGPYPPFASPSAHRIRKFPRLTVSAPQTSERSPLLSSHGRTDVETDRKPGRFSRVRELALFVWALLATATVIILAVWVQHNQQTEPKHHVPAAKRNLVFMVSDGMGPTSLSMTRSFRQHIHNLPIEDTLVLDQHFWGTSRTRSSNSLVTDSAAGATAFSCGLKSYNGAISILPNHEPCGTVLEAAKRIGYTTGLVATTRLSDATPACFSSHVLTRSMEDSIALQQVGEGVLGRSVDLMLGGGRCYFLPNNTQGSCRSDDADVVKIAQEKHNWSYSDNRAGFDALDGGEKAQLPVLGLYAPGDIPFEIDRRNHNDIYPSLSEMAKTALRALEKATEDSDKGFFIMIEGSRIDHAAHYNDPAAQVHEVLEYDKTFQLVLDFIAHSKTETVLVSTSDHETGGLDAAIQEPGHLPVYNWYPKALANATASAEWLFHKLRAHVASSSATTGNRDKLKTWINEELVIPGLGIPNASDAELARIVDNPADALFAFADMISLRAHIGWSTHGHTAVDVNIYSSGGPGADKIRGNVENTDIGEFLRSYLDVNIDEISEELREKTVKPDSDAVAAAQAAWSAKGHNNHMLKL</sequence>
<keyword evidence="6" id="KW-0479">Metal-binding</keyword>
<keyword evidence="5" id="KW-0597">Phosphoprotein</keyword>
<reference evidence="14 15" key="1">
    <citation type="journal article" date="2025" name="Microbiol. Resour. Announc.">
        <title>Draft genome sequences for Neonectria magnoliae and Neonectria punicea, canker pathogens of Liriodendron tulipifera and Acer saccharum in West Virginia.</title>
        <authorList>
            <person name="Petronek H.M."/>
            <person name="Kasson M.T."/>
            <person name="Metheny A.M."/>
            <person name="Stauder C.M."/>
            <person name="Lovett B."/>
            <person name="Lynch S.C."/>
            <person name="Garnas J.R."/>
            <person name="Kasson L.R."/>
            <person name="Stajich J.E."/>
        </authorList>
    </citation>
    <scope>NUCLEOTIDE SEQUENCE [LARGE SCALE GENOMIC DNA]</scope>
    <source>
        <strain evidence="14 15">NRRL 64653</strain>
    </source>
</reference>
<comment type="caution">
    <text evidence="14">The sequence shown here is derived from an EMBL/GenBank/DDBJ whole genome shotgun (WGS) entry which is preliminary data.</text>
</comment>
<feature type="compositionally biased region" description="Polar residues" evidence="12">
    <location>
        <begin position="7"/>
        <end position="23"/>
    </location>
</feature>
<comment type="catalytic activity">
    <reaction evidence="11">
        <text>a phosphate monoester + H2O = an alcohol + phosphate</text>
        <dbReference type="Rhea" id="RHEA:15017"/>
        <dbReference type="ChEBI" id="CHEBI:15377"/>
        <dbReference type="ChEBI" id="CHEBI:30879"/>
        <dbReference type="ChEBI" id="CHEBI:43474"/>
        <dbReference type="ChEBI" id="CHEBI:67140"/>
        <dbReference type="EC" id="3.1.3.1"/>
    </reaction>
</comment>
<comment type="similarity">
    <text evidence="3 10">Belongs to the alkaline phosphatase family.</text>
</comment>
<evidence type="ECO:0000256" key="8">
    <source>
        <dbReference type="ARBA" id="ARBA00022833"/>
    </source>
</evidence>
<dbReference type="PROSITE" id="PS00123">
    <property type="entry name" value="ALKALINE_PHOSPHATASE"/>
    <property type="match status" value="1"/>
</dbReference>
<evidence type="ECO:0000313" key="15">
    <source>
        <dbReference type="Proteomes" id="UP001498476"/>
    </source>
</evidence>
<dbReference type="GO" id="GO:0004035">
    <property type="term" value="F:alkaline phosphatase activity"/>
    <property type="evidence" value="ECO:0007669"/>
    <property type="project" value="UniProtKB-EC"/>
</dbReference>
<dbReference type="InterPro" id="IPR017850">
    <property type="entry name" value="Alkaline_phosphatase_core_sf"/>
</dbReference>
<evidence type="ECO:0000256" key="2">
    <source>
        <dbReference type="ARBA" id="ARBA00001947"/>
    </source>
</evidence>
<evidence type="ECO:0000256" key="3">
    <source>
        <dbReference type="ARBA" id="ARBA00005984"/>
    </source>
</evidence>
<dbReference type="PRINTS" id="PR00113">
    <property type="entry name" value="ALKPHPHTASE"/>
</dbReference>
<name>A0ABR1GRE7_9HYPO</name>
<gene>
    <name evidence="14" type="primary">PHO8</name>
    <name evidence="14" type="ORF">QQX98_009745</name>
</gene>
<evidence type="ECO:0000256" key="9">
    <source>
        <dbReference type="ARBA" id="ARBA00022842"/>
    </source>
</evidence>
<evidence type="ECO:0000256" key="12">
    <source>
        <dbReference type="SAM" id="MobiDB-lite"/>
    </source>
</evidence>
<protein>
    <recommendedName>
        <fullName evidence="4 11">Alkaline phosphatase</fullName>
        <ecNumber evidence="4 11">3.1.3.1</ecNumber>
    </recommendedName>
</protein>
<comment type="cofactor">
    <cofactor evidence="1">
        <name>Mg(2+)</name>
        <dbReference type="ChEBI" id="CHEBI:18420"/>
    </cofactor>
</comment>
<dbReference type="SMART" id="SM00098">
    <property type="entry name" value="alkPPc"/>
    <property type="match status" value="1"/>
</dbReference>
<dbReference type="Gene3D" id="1.10.60.40">
    <property type="match status" value="1"/>
</dbReference>
<keyword evidence="7 11" id="KW-0378">Hydrolase</keyword>
<evidence type="ECO:0000256" key="6">
    <source>
        <dbReference type="ARBA" id="ARBA00022723"/>
    </source>
</evidence>
<feature type="transmembrane region" description="Helical" evidence="13">
    <location>
        <begin position="84"/>
        <end position="104"/>
    </location>
</feature>
<dbReference type="InterPro" id="IPR001952">
    <property type="entry name" value="Alkaline_phosphatase"/>
</dbReference>
<evidence type="ECO:0000256" key="5">
    <source>
        <dbReference type="ARBA" id="ARBA00022553"/>
    </source>
</evidence>
<dbReference type="Pfam" id="PF00245">
    <property type="entry name" value="Alk_phosphatase"/>
    <property type="match status" value="1"/>
</dbReference>
<dbReference type="InterPro" id="IPR018299">
    <property type="entry name" value="Alkaline_phosphatase_AS"/>
</dbReference>
<organism evidence="14 15">
    <name type="scientific">Neonectria punicea</name>
    <dbReference type="NCBI Taxonomy" id="979145"/>
    <lineage>
        <taxon>Eukaryota</taxon>
        <taxon>Fungi</taxon>
        <taxon>Dikarya</taxon>
        <taxon>Ascomycota</taxon>
        <taxon>Pezizomycotina</taxon>
        <taxon>Sordariomycetes</taxon>
        <taxon>Hypocreomycetidae</taxon>
        <taxon>Hypocreales</taxon>
        <taxon>Nectriaceae</taxon>
        <taxon>Neonectria</taxon>
    </lineage>
</organism>
<accession>A0ABR1GRE7</accession>
<evidence type="ECO:0000256" key="7">
    <source>
        <dbReference type="ARBA" id="ARBA00022801"/>
    </source>
</evidence>
<keyword evidence="13" id="KW-1133">Transmembrane helix</keyword>
<evidence type="ECO:0000256" key="13">
    <source>
        <dbReference type="SAM" id="Phobius"/>
    </source>
</evidence>
<dbReference type="Gene3D" id="3.40.720.10">
    <property type="entry name" value="Alkaline Phosphatase, subunit A"/>
    <property type="match status" value="1"/>
</dbReference>
<comment type="cofactor">
    <cofactor evidence="2">
        <name>Zn(2+)</name>
        <dbReference type="ChEBI" id="CHEBI:29105"/>
    </cofactor>
</comment>
<dbReference type="Proteomes" id="UP001498476">
    <property type="component" value="Unassembled WGS sequence"/>
</dbReference>
<feature type="compositionally biased region" description="Polar residues" evidence="12">
    <location>
        <begin position="50"/>
        <end position="61"/>
    </location>
</feature>
<evidence type="ECO:0000256" key="11">
    <source>
        <dbReference type="RuleBase" id="RU003947"/>
    </source>
</evidence>
<evidence type="ECO:0000313" key="14">
    <source>
        <dbReference type="EMBL" id="KAK7408090.1"/>
    </source>
</evidence>
<feature type="region of interest" description="Disordered" evidence="12">
    <location>
        <begin position="1"/>
        <end position="73"/>
    </location>
</feature>
<proteinExistence type="inferred from homology"/>
<dbReference type="EC" id="3.1.3.1" evidence="4 11"/>
<dbReference type="CDD" id="cd16012">
    <property type="entry name" value="ALP"/>
    <property type="match status" value="1"/>
</dbReference>